<reference evidence="2 3" key="1">
    <citation type="journal article" date="2012" name="Int. J. Syst. Evol. Microbiol.">
        <title>Vibrio caribbeanicus sp. nov., isolated from the marine sponge Scleritoderma cyanea.</title>
        <authorList>
            <person name="Hoffmann M."/>
            <person name="Monday S.R."/>
            <person name="Allard M.W."/>
            <person name="Strain E.A."/>
            <person name="Whittaker P."/>
            <person name="Naum M."/>
            <person name="McCarthy P.J."/>
            <person name="Lopez J.V."/>
            <person name="Fischer M."/>
            <person name="Brown E.W."/>
        </authorList>
    </citation>
    <scope>NUCLEOTIDE SEQUENCE [LARGE SCALE GENOMIC DNA]</scope>
    <source>
        <strain evidence="2 3">ATCC 700023</strain>
    </source>
</reference>
<sequence>MIASFFASTLISELLADKSTISQVKQVIAYAVWFLIPLMALTGITGSKLAPNVKSGQGILGKKKKRMPIVALNGLLILLPCALYLNLLASQAHFNQAFYIAQTIELIAGSINLTLMAASIRDAIKIKPPVNATR</sequence>
<comment type="caution">
    <text evidence="2">The sequence shown here is derived from an EMBL/GenBank/DDBJ whole genome shotgun (WGS) entry which is preliminary data.</text>
</comment>
<name>F9RYW7_9VIBR</name>
<evidence type="ECO:0000313" key="2">
    <source>
        <dbReference type="EMBL" id="EGU46229.1"/>
    </source>
</evidence>
<protein>
    <submittedName>
        <fullName evidence="2">Uncharacterized protein</fullName>
    </submittedName>
</protein>
<keyword evidence="1" id="KW-0472">Membrane</keyword>
<accession>F9RYW7</accession>
<evidence type="ECO:0000313" key="3">
    <source>
        <dbReference type="Proteomes" id="UP000004605"/>
    </source>
</evidence>
<evidence type="ECO:0000256" key="1">
    <source>
        <dbReference type="SAM" id="Phobius"/>
    </source>
</evidence>
<dbReference type="Proteomes" id="UP000004605">
    <property type="component" value="Unassembled WGS sequence"/>
</dbReference>
<proteinExistence type="predicted"/>
<organism evidence="2 3">
    <name type="scientific">Vibrio ichthyoenteri ATCC 700023</name>
    <dbReference type="NCBI Taxonomy" id="870968"/>
    <lineage>
        <taxon>Bacteria</taxon>
        <taxon>Pseudomonadati</taxon>
        <taxon>Pseudomonadota</taxon>
        <taxon>Gammaproteobacteria</taxon>
        <taxon>Vibrionales</taxon>
        <taxon>Vibrionaceae</taxon>
        <taxon>Vibrio</taxon>
    </lineage>
</organism>
<gene>
    <name evidence="2" type="ORF">VII00023_06817</name>
</gene>
<keyword evidence="1" id="KW-0812">Transmembrane</keyword>
<feature type="transmembrane region" description="Helical" evidence="1">
    <location>
        <begin position="67"/>
        <end position="85"/>
    </location>
</feature>
<keyword evidence="3" id="KW-1185">Reference proteome</keyword>
<dbReference type="EMBL" id="AFWF01000041">
    <property type="protein sequence ID" value="EGU46229.1"/>
    <property type="molecule type" value="Genomic_DNA"/>
</dbReference>
<keyword evidence="1" id="KW-1133">Transmembrane helix</keyword>
<feature type="transmembrane region" description="Helical" evidence="1">
    <location>
        <begin position="26"/>
        <end position="46"/>
    </location>
</feature>
<feature type="transmembrane region" description="Helical" evidence="1">
    <location>
        <begin position="97"/>
        <end position="118"/>
    </location>
</feature>
<dbReference type="AlphaFoldDB" id="F9RYW7"/>